<proteinExistence type="predicted"/>
<keyword evidence="1" id="KW-1133">Transmembrane helix</keyword>
<feature type="transmembrane region" description="Helical" evidence="1">
    <location>
        <begin position="48"/>
        <end position="80"/>
    </location>
</feature>
<dbReference type="Proteomes" id="UP000653156">
    <property type="component" value="Chromosome"/>
</dbReference>
<keyword evidence="1" id="KW-0812">Transmembrane</keyword>
<organism evidence="2 3">
    <name type="scientific">Paralysiella testudinis</name>
    <dbReference type="NCBI Taxonomy" id="2809020"/>
    <lineage>
        <taxon>Bacteria</taxon>
        <taxon>Pseudomonadati</taxon>
        <taxon>Pseudomonadota</taxon>
        <taxon>Betaproteobacteria</taxon>
        <taxon>Neisseriales</taxon>
        <taxon>Neisseriaceae</taxon>
        <taxon>Paralysiella</taxon>
    </lineage>
</organism>
<keyword evidence="1" id="KW-0472">Membrane</keyword>
<evidence type="ECO:0000256" key="1">
    <source>
        <dbReference type="SAM" id="Phobius"/>
    </source>
</evidence>
<name>A0A892ZRH4_9NEIS</name>
<gene>
    <name evidence="2" type="ORF">JQU52_11395</name>
</gene>
<sequence length="102" mass="11628">MYITYAMYVLGIFIGLTPIVGVILAYIKRDEMQGTVYYDHMQFLIKTFWVSLTGMVIGAILMLVLIGYLVLLAVGVWYIFRVVLGIVKLLDNKPVTPDGWFM</sequence>
<accession>A0A892ZRH4</accession>
<evidence type="ECO:0000313" key="3">
    <source>
        <dbReference type="Proteomes" id="UP000653156"/>
    </source>
</evidence>
<feature type="transmembrane region" description="Helical" evidence="1">
    <location>
        <begin position="6"/>
        <end position="27"/>
    </location>
</feature>
<keyword evidence="3" id="KW-1185">Reference proteome</keyword>
<reference evidence="2" key="1">
    <citation type="submission" date="2021-02" db="EMBL/GenBank/DDBJ databases">
        <title>Neisseriaceae sp. 26B isolated from the cloaca of a Common Toad-headed Turtle (Mesoclemmys nasuta).</title>
        <authorList>
            <person name="Spergser J."/>
            <person name="Busse H.-J."/>
        </authorList>
    </citation>
    <scope>NUCLEOTIDE SEQUENCE</scope>
    <source>
        <strain evidence="2">26B</strain>
    </source>
</reference>
<dbReference type="EMBL" id="CP069798">
    <property type="protein sequence ID" value="QRQ83359.1"/>
    <property type="molecule type" value="Genomic_DNA"/>
</dbReference>
<protein>
    <recommendedName>
        <fullName evidence="4">DUF4870 domain-containing protein</fullName>
    </recommendedName>
</protein>
<dbReference type="AlphaFoldDB" id="A0A892ZRH4"/>
<evidence type="ECO:0000313" key="2">
    <source>
        <dbReference type="EMBL" id="QRQ83359.1"/>
    </source>
</evidence>
<evidence type="ECO:0008006" key="4">
    <source>
        <dbReference type="Google" id="ProtNLM"/>
    </source>
</evidence>
<dbReference type="KEGG" id="ptes:JQU52_11395"/>